<keyword evidence="3" id="KW-1185">Reference proteome</keyword>
<name>A0A8T0EZK8_ARGBR</name>
<organism evidence="2 3">
    <name type="scientific">Argiope bruennichi</name>
    <name type="common">Wasp spider</name>
    <name type="synonym">Aranea bruennichi</name>
    <dbReference type="NCBI Taxonomy" id="94029"/>
    <lineage>
        <taxon>Eukaryota</taxon>
        <taxon>Metazoa</taxon>
        <taxon>Ecdysozoa</taxon>
        <taxon>Arthropoda</taxon>
        <taxon>Chelicerata</taxon>
        <taxon>Arachnida</taxon>
        <taxon>Araneae</taxon>
        <taxon>Araneomorphae</taxon>
        <taxon>Entelegynae</taxon>
        <taxon>Araneoidea</taxon>
        <taxon>Araneidae</taxon>
        <taxon>Argiope</taxon>
    </lineage>
</organism>
<evidence type="ECO:0000256" key="1">
    <source>
        <dbReference type="SAM" id="MobiDB-lite"/>
    </source>
</evidence>
<evidence type="ECO:0000313" key="3">
    <source>
        <dbReference type="Proteomes" id="UP000807504"/>
    </source>
</evidence>
<sequence length="152" mass="16987">MKYNRKGKLLSSGRGCCISSTHPPKCDQTHTGSKQPREIPCKEGARQGKVWRPKSSLRSQKRCQSAVGMGDNKNTKHLRQPAVRTTTFGDRKKNGCRVVQAWLAGDGGLDFLRVDQRDVALRVCKKQNQEISCRRMCSSGEEKGWGRRGKGV</sequence>
<dbReference type="Proteomes" id="UP000807504">
    <property type="component" value="Unassembled WGS sequence"/>
</dbReference>
<reference evidence="2" key="2">
    <citation type="submission" date="2020-06" db="EMBL/GenBank/DDBJ databases">
        <authorList>
            <person name="Sheffer M."/>
        </authorList>
    </citation>
    <scope>NUCLEOTIDE SEQUENCE</scope>
</reference>
<protein>
    <submittedName>
        <fullName evidence="2">Uncharacterized protein</fullName>
    </submittedName>
</protein>
<evidence type="ECO:0000313" key="2">
    <source>
        <dbReference type="EMBL" id="KAF8784237.1"/>
    </source>
</evidence>
<feature type="compositionally biased region" description="Basic and acidic residues" evidence="1">
    <location>
        <begin position="35"/>
        <end position="46"/>
    </location>
</feature>
<reference evidence="2" key="1">
    <citation type="journal article" date="2020" name="bioRxiv">
        <title>Chromosome-level reference genome of the European wasp spider Argiope bruennichi: a resource for studies on range expansion and evolutionary adaptation.</title>
        <authorList>
            <person name="Sheffer M.M."/>
            <person name="Hoppe A."/>
            <person name="Krehenwinkel H."/>
            <person name="Uhl G."/>
            <person name="Kuss A.W."/>
            <person name="Jensen L."/>
            <person name="Jensen C."/>
            <person name="Gillespie R.G."/>
            <person name="Hoff K.J."/>
            <person name="Prost S."/>
        </authorList>
    </citation>
    <scope>NUCLEOTIDE SEQUENCE</scope>
</reference>
<dbReference type="EMBL" id="JABXBU010000050">
    <property type="protein sequence ID" value="KAF8784237.1"/>
    <property type="molecule type" value="Genomic_DNA"/>
</dbReference>
<feature type="region of interest" description="Disordered" evidence="1">
    <location>
        <begin position="14"/>
        <end position="78"/>
    </location>
</feature>
<comment type="caution">
    <text evidence="2">The sequence shown here is derived from an EMBL/GenBank/DDBJ whole genome shotgun (WGS) entry which is preliminary data.</text>
</comment>
<proteinExistence type="predicted"/>
<gene>
    <name evidence="2" type="ORF">HNY73_011534</name>
</gene>
<dbReference type="AlphaFoldDB" id="A0A8T0EZK8"/>
<accession>A0A8T0EZK8</accession>